<dbReference type="PANTHER" id="PTHR12932:SF9">
    <property type="entry name" value="TUBULIN POLYMERIZATION-PROMOTING PROTEIN HOMOLOG"/>
    <property type="match status" value="1"/>
</dbReference>
<dbReference type="GO" id="GO:0015631">
    <property type="term" value="F:tubulin binding"/>
    <property type="evidence" value="ECO:0007669"/>
    <property type="project" value="InterPro"/>
</dbReference>
<evidence type="ECO:0000313" key="2">
    <source>
        <dbReference type="EMBL" id="OMJ69665.1"/>
    </source>
</evidence>
<dbReference type="PANTHER" id="PTHR12932">
    <property type="entry name" value="P25 ALPHA-RELATED"/>
    <property type="match status" value="1"/>
</dbReference>
<keyword evidence="3" id="KW-1185">Reference proteome</keyword>
<comment type="caution">
    <text evidence="2">The sequence shown here is derived from an EMBL/GenBank/DDBJ whole genome shotgun (WGS) entry which is preliminary data.</text>
</comment>
<dbReference type="InterPro" id="IPR011992">
    <property type="entry name" value="EF-hand-dom_pair"/>
</dbReference>
<sequence length="662" mass="75814">MSLLDQNEVHTMLRKLFLKYTSSASKLSLTYIRLNKYIQMMTDAGVIDRHLTSKRLELIYCGENKNRSNMTFETFLETIPRILIEKYPSIFQNSPGEAFARLLQHHLNPLYLRLDETSKSDRKLIDEVDMDCEIIFTEVYSSFRELYILLFPWELRRDVNTDFILNRSQRAFQLFVRDFDISPGLLNKPQVGKIWNDLIIAQEGPIDGALDMLPEPSAEIGQVFTLSKFMLTMYIVAVKGYEEDTNLGSTPPAEKVLVLLERLELSKGFQEFSPKLKKASLLPSPDVIHQVLYPESDNIDEFSHISEEKQEDSGGESEIGIAVSANTAAKLEEHIEKLQHIFQAYCSYGEPMNTTKMTGSKLVKMMRDCGIIKVLKAESIASLKTYTDGMLIKENVDIIFSIVSDKKTNNGRLDFKQFLQALEHIAQKVFPEQPLDDSLIQIVTEYILKLENTWNDERGVSSSNIKNQMEALRNPEVIEILSIVHRSIIFYYRAYSSPAGLMGFEGFLKFCKDFSIFPDLIAKSKLLRFFCTLANIHAQTEQPEISLSQSTIFEKKVTTNAVDFIDEHLFVEGLALIAEEVLYKEPEPNTVERICFLMERMSQSEGPTIVLRKVGHNRNSCAECQDMLVHLRARYPEIFEFAATTQKVGFNDVLAELPRKIN</sequence>
<comment type="similarity">
    <text evidence="1">Belongs to the TPPP family.</text>
</comment>
<accession>A0A1R2AYY2</accession>
<name>A0A1R2AYY2_9CILI</name>
<dbReference type="GO" id="GO:0032273">
    <property type="term" value="P:positive regulation of protein polymerization"/>
    <property type="evidence" value="ECO:0007669"/>
    <property type="project" value="TreeGrafter"/>
</dbReference>
<dbReference type="Gene3D" id="1.10.238.10">
    <property type="entry name" value="EF-hand"/>
    <property type="match status" value="2"/>
</dbReference>
<proteinExistence type="inferred from homology"/>
<dbReference type="GO" id="GO:0001578">
    <property type="term" value="P:microtubule bundle formation"/>
    <property type="evidence" value="ECO:0007669"/>
    <property type="project" value="TreeGrafter"/>
</dbReference>
<gene>
    <name evidence="2" type="ORF">SteCoe_32540</name>
</gene>
<dbReference type="Proteomes" id="UP000187209">
    <property type="component" value="Unassembled WGS sequence"/>
</dbReference>
<dbReference type="GO" id="GO:0005874">
    <property type="term" value="C:microtubule"/>
    <property type="evidence" value="ECO:0007669"/>
    <property type="project" value="TreeGrafter"/>
</dbReference>
<reference evidence="2 3" key="1">
    <citation type="submission" date="2016-11" db="EMBL/GenBank/DDBJ databases">
        <title>The macronuclear genome of Stentor coeruleus: a giant cell with tiny introns.</title>
        <authorList>
            <person name="Slabodnick M."/>
            <person name="Ruby J.G."/>
            <person name="Reiff S.B."/>
            <person name="Swart E.C."/>
            <person name="Gosai S."/>
            <person name="Prabakaran S."/>
            <person name="Witkowska E."/>
            <person name="Larue G.E."/>
            <person name="Fisher S."/>
            <person name="Freeman R.M."/>
            <person name="Gunawardena J."/>
            <person name="Chu W."/>
            <person name="Stover N.A."/>
            <person name="Gregory B.D."/>
            <person name="Nowacki M."/>
            <person name="Derisi J."/>
            <person name="Roy S.W."/>
            <person name="Marshall W.F."/>
            <person name="Sood P."/>
        </authorList>
    </citation>
    <scope>NUCLEOTIDE SEQUENCE [LARGE SCALE GENOMIC DNA]</scope>
    <source>
        <strain evidence="2">WM001</strain>
    </source>
</reference>
<organism evidence="2 3">
    <name type="scientific">Stentor coeruleus</name>
    <dbReference type="NCBI Taxonomy" id="5963"/>
    <lineage>
        <taxon>Eukaryota</taxon>
        <taxon>Sar</taxon>
        <taxon>Alveolata</taxon>
        <taxon>Ciliophora</taxon>
        <taxon>Postciliodesmatophora</taxon>
        <taxon>Heterotrichea</taxon>
        <taxon>Heterotrichida</taxon>
        <taxon>Stentoridae</taxon>
        <taxon>Stentor</taxon>
    </lineage>
</organism>
<dbReference type="Pfam" id="PF05517">
    <property type="entry name" value="p25-alpha"/>
    <property type="match status" value="1"/>
</dbReference>
<evidence type="ECO:0000256" key="1">
    <source>
        <dbReference type="ARBA" id="ARBA00010994"/>
    </source>
</evidence>
<evidence type="ECO:0008006" key="4">
    <source>
        <dbReference type="Google" id="ProtNLM"/>
    </source>
</evidence>
<dbReference type="OrthoDB" id="311094at2759"/>
<dbReference type="GO" id="GO:0046785">
    <property type="term" value="P:microtubule polymerization"/>
    <property type="evidence" value="ECO:0007669"/>
    <property type="project" value="InterPro"/>
</dbReference>
<dbReference type="AlphaFoldDB" id="A0A1R2AYY2"/>
<protein>
    <recommendedName>
        <fullName evidence="4">EF-hand domain-containing protein</fullName>
    </recommendedName>
</protein>
<dbReference type="SUPFAM" id="SSF47473">
    <property type="entry name" value="EF-hand"/>
    <property type="match status" value="2"/>
</dbReference>
<evidence type="ECO:0000313" key="3">
    <source>
        <dbReference type="Proteomes" id="UP000187209"/>
    </source>
</evidence>
<dbReference type="EMBL" id="MPUH01001171">
    <property type="protein sequence ID" value="OMJ69665.1"/>
    <property type="molecule type" value="Genomic_DNA"/>
</dbReference>
<dbReference type="InterPro" id="IPR008907">
    <property type="entry name" value="TPP/p25"/>
</dbReference>